<dbReference type="CDD" id="cd01647">
    <property type="entry name" value="RT_LTR"/>
    <property type="match status" value="1"/>
</dbReference>
<dbReference type="PROSITE" id="PS50878">
    <property type="entry name" value="RT_POL"/>
    <property type="match status" value="1"/>
</dbReference>
<dbReference type="PANTHER" id="PTHR33064:SF37">
    <property type="entry name" value="RIBONUCLEASE H"/>
    <property type="match status" value="1"/>
</dbReference>
<dbReference type="Pfam" id="PF00078">
    <property type="entry name" value="RVT_1"/>
    <property type="match status" value="1"/>
</dbReference>
<dbReference type="FunFam" id="3.30.70.270:FF:000026">
    <property type="entry name" value="Transposon Ty3-G Gag-Pol polyprotein"/>
    <property type="match status" value="1"/>
</dbReference>
<gene>
    <name evidence="2" type="ORF">ANCCAN_27997</name>
</gene>
<dbReference type="AlphaFoldDB" id="A0A368F7W8"/>
<dbReference type="InterPro" id="IPR043502">
    <property type="entry name" value="DNA/RNA_pol_sf"/>
</dbReference>
<dbReference type="Pfam" id="PF17919">
    <property type="entry name" value="RT_RNaseH_2"/>
    <property type="match status" value="1"/>
</dbReference>
<evidence type="ECO:0000259" key="1">
    <source>
        <dbReference type="PROSITE" id="PS50878"/>
    </source>
</evidence>
<evidence type="ECO:0000313" key="3">
    <source>
        <dbReference type="Proteomes" id="UP000252519"/>
    </source>
</evidence>
<accession>A0A368F7W8</accession>
<dbReference type="FunFam" id="3.30.70.270:FF:000003">
    <property type="entry name" value="Transposon Ty3-G Gag-Pol polyprotein"/>
    <property type="match status" value="1"/>
</dbReference>
<dbReference type="InterPro" id="IPR041577">
    <property type="entry name" value="RT_RNaseH_2"/>
</dbReference>
<feature type="domain" description="Reverse transcriptase" evidence="1">
    <location>
        <begin position="1"/>
        <end position="84"/>
    </location>
</feature>
<evidence type="ECO:0000313" key="2">
    <source>
        <dbReference type="EMBL" id="RCN26277.1"/>
    </source>
</evidence>
<proteinExistence type="predicted"/>
<dbReference type="PANTHER" id="PTHR33064">
    <property type="entry name" value="POL PROTEIN"/>
    <property type="match status" value="1"/>
</dbReference>
<name>A0A368F7W8_ANCCA</name>
<dbReference type="SUPFAM" id="SSF56672">
    <property type="entry name" value="DNA/RNA polymerases"/>
    <property type="match status" value="1"/>
</dbReference>
<sequence>MTHLPFGLKSANSYFAKTMAKVLAGLEANILVYIDDILIFNKDFESHLNSIRKVLTRLRESTLKASTKKCCFARKQITFLGHIINNENYSPAESNTKAVKNFPTSRNARETKRFVGMVSFFRKFIPNFANIAEPLTRLTRKDNKFHWGGEQETAFKQLRNALLNRPILGYPYYNRPFHIFTDASTVAQAGALMQEDKMCAKTFYAIAYCSRTLSESERRWPANQIELGAIIYALRQFKLYICLSEVILHCEHKPLSFPSK</sequence>
<comment type="caution">
    <text evidence="2">The sequence shown here is derived from an EMBL/GenBank/DDBJ whole genome shotgun (WGS) entry which is preliminary data.</text>
</comment>
<dbReference type="InterPro" id="IPR051320">
    <property type="entry name" value="Viral_Replic_Matur_Polypro"/>
</dbReference>
<dbReference type="InterPro" id="IPR043128">
    <property type="entry name" value="Rev_trsase/Diguanyl_cyclase"/>
</dbReference>
<protein>
    <recommendedName>
        <fullName evidence="1">Reverse transcriptase domain-containing protein</fullName>
    </recommendedName>
</protein>
<dbReference type="STRING" id="29170.A0A368F7W8"/>
<feature type="non-terminal residue" evidence="2">
    <location>
        <position position="260"/>
    </location>
</feature>
<dbReference type="EMBL" id="JOJR01008547">
    <property type="protein sequence ID" value="RCN26277.1"/>
    <property type="molecule type" value="Genomic_DNA"/>
</dbReference>
<dbReference type="InterPro" id="IPR000477">
    <property type="entry name" value="RT_dom"/>
</dbReference>
<keyword evidence="3" id="KW-1185">Reference proteome</keyword>
<reference evidence="2 3" key="1">
    <citation type="submission" date="2014-10" db="EMBL/GenBank/DDBJ databases">
        <title>Draft genome of the hookworm Ancylostoma caninum.</title>
        <authorList>
            <person name="Mitreva M."/>
        </authorList>
    </citation>
    <scope>NUCLEOTIDE SEQUENCE [LARGE SCALE GENOMIC DNA]</scope>
    <source>
        <strain evidence="2 3">Baltimore</strain>
    </source>
</reference>
<dbReference type="Proteomes" id="UP000252519">
    <property type="component" value="Unassembled WGS sequence"/>
</dbReference>
<dbReference type="OrthoDB" id="5862884at2759"/>
<dbReference type="Gene3D" id="3.30.70.270">
    <property type="match status" value="2"/>
</dbReference>
<organism evidence="2 3">
    <name type="scientific">Ancylostoma caninum</name>
    <name type="common">Dog hookworm</name>
    <dbReference type="NCBI Taxonomy" id="29170"/>
    <lineage>
        <taxon>Eukaryota</taxon>
        <taxon>Metazoa</taxon>
        <taxon>Ecdysozoa</taxon>
        <taxon>Nematoda</taxon>
        <taxon>Chromadorea</taxon>
        <taxon>Rhabditida</taxon>
        <taxon>Rhabditina</taxon>
        <taxon>Rhabditomorpha</taxon>
        <taxon>Strongyloidea</taxon>
        <taxon>Ancylostomatidae</taxon>
        <taxon>Ancylostomatinae</taxon>
        <taxon>Ancylostoma</taxon>
    </lineage>
</organism>